<proteinExistence type="predicted"/>
<accession>X0W1Y6</accession>
<dbReference type="Gene3D" id="3.40.50.150">
    <property type="entry name" value="Vaccinia Virus protein VP39"/>
    <property type="match status" value="1"/>
</dbReference>
<dbReference type="InterPro" id="IPR029063">
    <property type="entry name" value="SAM-dependent_MTases_sf"/>
</dbReference>
<dbReference type="EMBL" id="BARS01031483">
    <property type="protein sequence ID" value="GAG18648.1"/>
    <property type="molecule type" value="Genomic_DNA"/>
</dbReference>
<gene>
    <name evidence="1" type="ORF">S01H1_48989</name>
</gene>
<feature type="non-terminal residue" evidence="1">
    <location>
        <position position="1"/>
    </location>
</feature>
<reference evidence="1" key="1">
    <citation type="journal article" date="2014" name="Front. Microbiol.">
        <title>High frequency of phylogenetically diverse reductive dehalogenase-homologous genes in deep subseafloor sedimentary metagenomes.</title>
        <authorList>
            <person name="Kawai M."/>
            <person name="Futagami T."/>
            <person name="Toyoda A."/>
            <person name="Takaki Y."/>
            <person name="Nishi S."/>
            <person name="Hori S."/>
            <person name="Arai W."/>
            <person name="Tsubouchi T."/>
            <person name="Morono Y."/>
            <person name="Uchiyama I."/>
            <person name="Ito T."/>
            <person name="Fujiyama A."/>
            <person name="Inagaki F."/>
            <person name="Takami H."/>
        </authorList>
    </citation>
    <scope>NUCLEOTIDE SEQUENCE</scope>
    <source>
        <strain evidence="1">Expedition CK06-06</strain>
    </source>
</reference>
<dbReference type="AlphaFoldDB" id="X0W1Y6"/>
<sequence>NKNRGGIYIIEDFHHNYQDKHKDNNMRPILKELIDEIYLTNEVKDISFHPNIVFITKA</sequence>
<organism evidence="1">
    <name type="scientific">marine sediment metagenome</name>
    <dbReference type="NCBI Taxonomy" id="412755"/>
    <lineage>
        <taxon>unclassified sequences</taxon>
        <taxon>metagenomes</taxon>
        <taxon>ecological metagenomes</taxon>
    </lineage>
</organism>
<evidence type="ECO:0000313" key="1">
    <source>
        <dbReference type="EMBL" id="GAG18648.1"/>
    </source>
</evidence>
<protein>
    <submittedName>
        <fullName evidence="1">Uncharacterized protein</fullName>
    </submittedName>
</protein>
<comment type="caution">
    <text evidence="1">The sequence shown here is derived from an EMBL/GenBank/DDBJ whole genome shotgun (WGS) entry which is preliminary data.</text>
</comment>
<name>X0W1Y6_9ZZZZ</name>